<comment type="caution">
    <text evidence="3">The sequence shown here is derived from an EMBL/GenBank/DDBJ whole genome shotgun (WGS) entry which is preliminary data.</text>
</comment>
<proteinExistence type="predicted"/>
<reference evidence="3 4" key="1">
    <citation type="submission" date="2019-12" db="EMBL/GenBank/DDBJ databases">
        <authorList>
            <person name="Huq M.A."/>
        </authorList>
    </citation>
    <scope>NUCLEOTIDE SEQUENCE [LARGE SCALE GENOMIC DNA]</scope>
    <source>
        <strain evidence="3 4">MAH-34</strain>
    </source>
</reference>
<evidence type="ECO:0000313" key="3">
    <source>
        <dbReference type="EMBL" id="MVQ37267.1"/>
    </source>
</evidence>
<evidence type="ECO:0008006" key="5">
    <source>
        <dbReference type="Google" id="ProtNLM"/>
    </source>
</evidence>
<accession>A0ABW9UD19</accession>
<organism evidence="3 4">
    <name type="scientific">Paenibacillus anseongense</name>
    <dbReference type="NCBI Taxonomy" id="2682845"/>
    <lineage>
        <taxon>Bacteria</taxon>
        <taxon>Bacillati</taxon>
        <taxon>Bacillota</taxon>
        <taxon>Bacilli</taxon>
        <taxon>Bacillales</taxon>
        <taxon>Paenibacillaceae</taxon>
        <taxon>Paenibacillus</taxon>
    </lineage>
</organism>
<name>A0ABW9UD19_9BACL</name>
<dbReference type="EMBL" id="WSEM01000016">
    <property type="protein sequence ID" value="MVQ37267.1"/>
    <property type="molecule type" value="Genomic_DNA"/>
</dbReference>
<evidence type="ECO:0000256" key="1">
    <source>
        <dbReference type="SAM" id="MobiDB-lite"/>
    </source>
</evidence>
<feature type="transmembrane region" description="Helical" evidence="2">
    <location>
        <begin position="332"/>
        <end position="354"/>
    </location>
</feature>
<evidence type="ECO:0000256" key="2">
    <source>
        <dbReference type="SAM" id="Phobius"/>
    </source>
</evidence>
<dbReference type="Proteomes" id="UP000467637">
    <property type="component" value="Unassembled WGS sequence"/>
</dbReference>
<evidence type="ECO:0000313" key="4">
    <source>
        <dbReference type="Proteomes" id="UP000467637"/>
    </source>
</evidence>
<feature type="region of interest" description="Disordered" evidence="1">
    <location>
        <begin position="470"/>
        <end position="490"/>
    </location>
</feature>
<keyword evidence="2" id="KW-0472">Membrane</keyword>
<gene>
    <name evidence="3" type="ORF">GON05_21855</name>
</gene>
<keyword evidence="4" id="KW-1185">Reference proteome</keyword>
<feature type="transmembrane region" description="Helical" evidence="2">
    <location>
        <begin position="435"/>
        <end position="453"/>
    </location>
</feature>
<keyword evidence="2" id="KW-0812">Transmembrane</keyword>
<feature type="transmembrane region" description="Helical" evidence="2">
    <location>
        <begin position="360"/>
        <end position="379"/>
    </location>
</feature>
<dbReference type="RefSeq" id="WP_157321765.1">
    <property type="nucleotide sequence ID" value="NZ_WSEM01000016.1"/>
</dbReference>
<protein>
    <recommendedName>
        <fullName evidence="5">DUF2207 domain-containing protein</fullName>
    </recommendedName>
</protein>
<sequence length="490" mass="57240">MKEIETSEIKAIENSEDFTVQYEVNIDAIKLLSHRYVSVFQNSQISFEVNCEGKNLGFENFNRVSDFLDADGKAQLTLAINKKQHFQLDENTFIFFKRESFFKNFDVLNKNFIKNINFQKTIHFHLPVDKEYSNSYVKLYPIENGMIYYAADLDDNSISEQERLIKIRDDTSRATRPFFVPNFYEFPKISEDFKQWFDKNLFKASLIYLSNKISNDNKVIIRGHKNTEIDFSTDHCVKHAEIIYKKIFQFAYEEKHYNDKIEIARNILTIYLSTSDSTEKLDELMPKIEKTISSHFTAYIQDSIKKFFTDRKDVVKETHKYATDLKGESDKLLTYINTSLIGVVTAVFSGALGLSKGDRLFLIVAFSLHAIVFAVSYFYNKNYVKERIEEIERVYGEYTKEFVVVAEKDLLEIKNIYINPAVQNVEKYIRRYRNLITILVLLMLAAAVTSYFLSSSFFNNKPQENKISTQINKTGENNPSVQSVNESIYK</sequence>
<keyword evidence="2" id="KW-1133">Transmembrane helix</keyword>